<dbReference type="Proteomes" id="UP000298324">
    <property type="component" value="Unassembled WGS sequence"/>
</dbReference>
<accession>A0A4Y7RGN3</accession>
<keyword evidence="2" id="KW-1185">Reference proteome</keyword>
<proteinExistence type="predicted"/>
<evidence type="ECO:0000313" key="2">
    <source>
        <dbReference type="Proteomes" id="UP000298324"/>
    </source>
</evidence>
<evidence type="ECO:0000313" key="1">
    <source>
        <dbReference type="EMBL" id="TEB08168.1"/>
    </source>
</evidence>
<name>A0A4Y7RGN3_9FIRM</name>
<dbReference type="AlphaFoldDB" id="A0A4Y7RGN3"/>
<gene>
    <name evidence="1" type="ORF">Psch_01723</name>
</gene>
<reference evidence="1 2" key="1">
    <citation type="journal article" date="2018" name="Environ. Microbiol.">
        <title>Novel energy conservation strategies and behaviour of Pelotomaculum schinkii driving syntrophic propionate catabolism.</title>
        <authorList>
            <person name="Hidalgo-Ahumada C.A.P."/>
            <person name="Nobu M.K."/>
            <person name="Narihiro T."/>
            <person name="Tamaki H."/>
            <person name="Liu W.T."/>
            <person name="Kamagata Y."/>
            <person name="Stams A.J.M."/>
            <person name="Imachi H."/>
            <person name="Sousa D.Z."/>
        </authorList>
    </citation>
    <scope>NUCLEOTIDE SEQUENCE [LARGE SCALE GENOMIC DNA]</scope>
    <source>
        <strain evidence="1 2">HH</strain>
    </source>
</reference>
<protein>
    <submittedName>
        <fullName evidence="1">Uncharacterized protein</fullName>
    </submittedName>
</protein>
<organism evidence="1 2">
    <name type="scientific">Pelotomaculum schinkii</name>
    <dbReference type="NCBI Taxonomy" id="78350"/>
    <lineage>
        <taxon>Bacteria</taxon>
        <taxon>Bacillati</taxon>
        <taxon>Bacillota</taxon>
        <taxon>Clostridia</taxon>
        <taxon>Eubacteriales</taxon>
        <taxon>Desulfotomaculaceae</taxon>
        <taxon>Pelotomaculum</taxon>
    </lineage>
</organism>
<comment type="caution">
    <text evidence="1">The sequence shown here is derived from an EMBL/GenBank/DDBJ whole genome shotgun (WGS) entry which is preliminary data.</text>
</comment>
<dbReference type="EMBL" id="QFGA01000001">
    <property type="protein sequence ID" value="TEB08168.1"/>
    <property type="molecule type" value="Genomic_DNA"/>
</dbReference>
<sequence length="55" mass="6272">MQSATQNSLYMTKVLYSRPAQYARTKSTSKLIEEHQYLEAVDEMRKAGLLSAVSF</sequence>